<sequence length="227" mass="25506">MPFAKFLGLFSNGNHDLRNCCDLNPTVARVSHDLSGRTSASVRHKPTSKSYCQSKKRLETRSWVSLRLEHINALRPLTQAASTEIHGQAAPLNRFLQLLELQQMNTRAADNGTAAVYEKDGAPKVLEARARVVHARELVKSTLEFVWNVLLFITVTALGRHNIEQSQVKFKTAKYNRMGYRTGHMFDTAVIQQSVGMIQQDESGKRCENSQGQARRADKVLQDKSIS</sequence>
<evidence type="ECO:0000313" key="3">
    <source>
        <dbReference type="Proteomes" id="UP001218188"/>
    </source>
</evidence>
<proteinExistence type="predicted"/>
<accession>A0AAD6WL02</accession>
<evidence type="ECO:0000256" key="1">
    <source>
        <dbReference type="SAM" id="MobiDB-lite"/>
    </source>
</evidence>
<dbReference type="EMBL" id="JARJCM010000374">
    <property type="protein sequence ID" value="KAJ7017858.1"/>
    <property type="molecule type" value="Genomic_DNA"/>
</dbReference>
<feature type="compositionally biased region" description="Basic and acidic residues" evidence="1">
    <location>
        <begin position="215"/>
        <end position="227"/>
    </location>
</feature>
<keyword evidence="3" id="KW-1185">Reference proteome</keyword>
<protein>
    <submittedName>
        <fullName evidence="2">Uncharacterized protein</fullName>
    </submittedName>
</protein>
<gene>
    <name evidence="2" type="ORF">C8F04DRAFT_1243702</name>
</gene>
<reference evidence="2" key="1">
    <citation type="submission" date="2023-03" db="EMBL/GenBank/DDBJ databases">
        <title>Massive genome expansion in bonnet fungi (Mycena s.s.) driven by repeated elements and novel gene families across ecological guilds.</title>
        <authorList>
            <consortium name="Lawrence Berkeley National Laboratory"/>
            <person name="Harder C.B."/>
            <person name="Miyauchi S."/>
            <person name="Viragh M."/>
            <person name="Kuo A."/>
            <person name="Thoen E."/>
            <person name="Andreopoulos B."/>
            <person name="Lu D."/>
            <person name="Skrede I."/>
            <person name="Drula E."/>
            <person name="Henrissat B."/>
            <person name="Morin E."/>
            <person name="Kohler A."/>
            <person name="Barry K."/>
            <person name="LaButti K."/>
            <person name="Morin E."/>
            <person name="Salamov A."/>
            <person name="Lipzen A."/>
            <person name="Mereny Z."/>
            <person name="Hegedus B."/>
            <person name="Baldrian P."/>
            <person name="Stursova M."/>
            <person name="Weitz H."/>
            <person name="Taylor A."/>
            <person name="Grigoriev I.V."/>
            <person name="Nagy L.G."/>
            <person name="Martin F."/>
            <person name="Kauserud H."/>
        </authorList>
    </citation>
    <scope>NUCLEOTIDE SEQUENCE</scope>
    <source>
        <strain evidence="2">CBHHK200</strain>
    </source>
</reference>
<dbReference type="AlphaFoldDB" id="A0AAD6WL02"/>
<name>A0AAD6WL02_9AGAR</name>
<organism evidence="2 3">
    <name type="scientific">Mycena alexandri</name>
    <dbReference type="NCBI Taxonomy" id="1745969"/>
    <lineage>
        <taxon>Eukaryota</taxon>
        <taxon>Fungi</taxon>
        <taxon>Dikarya</taxon>
        <taxon>Basidiomycota</taxon>
        <taxon>Agaricomycotina</taxon>
        <taxon>Agaricomycetes</taxon>
        <taxon>Agaricomycetidae</taxon>
        <taxon>Agaricales</taxon>
        <taxon>Marasmiineae</taxon>
        <taxon>Mycenaceae</taxon>
        <taxon>Mycena</taxon>
    </lineage>
</organism>
<dbReference type="Proteomes" id="UP001218188">
    <property type="component" value="Unassembled WGS sequence"/>
</dbReference>
<evidence type="ECO:0000313" key="2">
    <source>
        <dbReference type="EMBL" id="KAJ7017858.1"/>
    </source>
</evidence>
<comment type="caution">
    <text evidence="2">The sequence shown here is derived from an EMBL/GenBank/DDBJ whole genome shotgun (WGS) entry which is preliminary data.</text>
</comment>
<feature type="region of interest" description="Disordered" evidence="1">
    <location>
        <begin position="201"/>
        <end position="227"/>
    </location>
</feature>